<sequence length="574" mass="63008">MHVWYPTHFSDLEGASLPIVLGSVNFDTCLAQVRNGDFGLTGGTDNQGRPVSNISLATAITYDLCVVACGSGSEPFVWNIFSQQFSAWLLPYLALVSQLPFGANNRLDNLLSMLLTVGSPTLAAYSLALTVLNEQWIAQRFSALSYPNVRNAVKVLTGLQQSPLHVNADDSLLASLVVLHANDNYWETLEDLLNYVQTWSIAAVASILWVIIAYVFTVIDSFLGVVTYSTLNSNGQAVGSIFLWLLPIVVGWLQISPKCDHERVHQAVERANKIAYVASPFLPNARSTSAKAPATVHRDEHCTAPIYNYARFLPWSLSVENVYYAFREASERSQSYEPVDSGLEWEKGVKGDRNMRVHPRNRTGSLSQVSDYVKIKAAEFELNLKPRSRWGPGVVSRFLLAALLALSLTWGTTGAAVLVAFFTPTKGIACRSGSYLIYGVNSTLVWMLLVASSLLAHYSTFTVSFKGRYMHTKATRLAAVLSIILRRLGKTLAALNSIWVILVCLFQFGSVFDRCWCNSSVPYWGKHAYNVIDVTSSDVEALNAPWIGGVALASGCAILFIGFVNVLINPALPD</sequence>
<accession>A0AAD7JWQ0</accession>
<proteinExistence type="predicted"/>
<dbReference type="EMBL" id="JARKIB010000013">
    <property type="protein sequence ID" value="KAJ7773431.1"/>
    <property type="molecule type" value="Genomic_DNA"/>
</dbReference>
<evidence type="ECO:0000313" key="2">
    <source>
        <dbReference type="EMBL" id="KAJ7773431.1"/>
    </source>
</evidence>
<keyword evidence="1" id="KW-0812">Transmembrane</keyword>
<evidence type="ECO:0000313" key="3">
    <source>
        <dbReference type="Proteomes" id="UP001215598"/>
    </source>
</evidence>
<name>A0AAD7JWQ0_9AGAR</name>
<gene>
    <name evidence="2" type="ORF">B0H16DRAFT_1660464</name>
</gene>
<comment type="caution">
    <text evidence="2">The sequence shown here is derived from an EMBL/GenBank/DDBJ whole genome shotgun (WGS) entry which is preliminary data.</text>
</comment>
<organism evidence="2 3">
    <name type="scientific">Mycena metata</name>
    <dbReference type="NCBI Taxonomy" id="1033252"/>
    <lineage>
        <taxon>Eukaryota</taxon>
        <taxon>Fungi</taxon>
        <taxon>Dikarya</taxon>
        <taxon>Basidiomycota</taxon>
        <taxon>Agaricomycotina</taxon>
        <taxon>Agaricomycetes</taxon>
        <taxon>Agaricomycetidae</taxon>
        <taxon>Agaricales</taxon>
        <taxon>Marasmiineae</taxon>
        <taxon>Mycenaceae</taxon>
        <taxon>Mycena</taxon>
    </lineage>
</organism>
<evidence type="ECO:0000256" key="1">
    <source>
        <dbReference type="SAM" id="Phobius"/>
    </source>
</evidence>
<keyword evidence="1" id="KW-1133">Transmembrane helix</keyword>
<feature type="transmembrane region" description="Helical" evidence="1">
    <location>
        <begin position="237"/>
        <end position="255"/>
    </location>
</feature>
<reference evidence="2" key="1">
    <citation type="submission" date="2023-03" db="EMBL/GenBank/DDBJ databases">
        <title>Massive genome expansion in bonnet fungi (Mycena s.s.) driven by repeated elements and novel gene families across ecological guilds.</title>
        <authorList>
            <consortium name="Lawrence Berkeley National Laboratory"/>
            <person name="Harder C.B."/>
            <person name="Miyauchi S."/>
            <person name="Viragh M."/>
            <person name="Kuo A."/>
            <person name="Thoen E."/>
            <person name="Andreopoulos B."/>
            <person name="Lu D."/>
            <person name="Skrede I."/>
            <person name="Drula E."/>
            <person name="Henrissat B."/>
            <person name="Morin E."/>
            <person name="Kohler A."/>
            <person name="Barry K."/>
            <person name="LaButti K."/>
            <person name="Morin E."/>
            <person name="Salamov A."/>
            <person name="Lipzen A."/>
            <person name="Mereny Z."/>
            <person name="Hegedus B."/>
            <person name="Baldrian P."/>
            <person name="Stursova M."/>
            <person name="Weitz H."/>
            <person name="Taylor A."/>
            <person name="Grigoriev I.V."/>
            <person name="Nagy L.G."/>
            <person name="Martin F."/>
            <person name="Kauserud H."/>
        </authorList>
    </citation>
    <scope>NUCLEOTIDE SEQUENCE</scope>
    <source>
        <strain evidence="2">CBHHK182m</strain>
    </source>
</reference>
<keyword evidence="1" id="KW-0472">Membrane</keyword>
<protein>
    <submittedName>
        <fullName evidence="2">Uncharacterized protein</fullName>
    </submittedName>
</protein>
<feature type="transmembrane region" description="Helical" evidence="1">
    <location>
        <begin position="199"/>
        <end position="217"/>
    </location>
</feature>
<dbReference type="AlphaFoldDB" id="A0AAD7JWQ0"/>
<keyword evidence="3" id="KW-1185">Reference proteome</keyword>
<feature type="transmembrane region" description="Helical" evidence="1">
    <location>
        <begin position="546"/>
        <end position="568"/>
    </location>
</feature>
<dbReference type="Proteomes" id="UP001215598">
    <property type="component" value="Unassembled WGS sequence"/>
</dbReference>
<feature type="transmembrane region" description="Helical" evidence="1">
    <location>
        <begin position="492"/>
        <end position="512"/>
    </location>
</feature>
<feature type="transmembrane region" description="Helical" evidence="1">
    <location>
        <begin position="398"/>
        <end position="423"/>
    </location>
</feature>
<feature type="transmembrane region" description="Helical" evidence="1">
    <location>
        <begin position="109"/>
        <end position="132"/>
    </location>
</feature>
<feature type="transmembrane region" description="Helical" evidence="1">
    <location>
        <begin position="435"/>
        <end position="458"/>
    </location>
</feature>